<organism evidence="1 2">
    <name type="scientific">Kitasatospora aureofaciens</name>
    <name type="common">Streptomyces aureofaciens</name>
    <dbReference type="NCBI Taxonomy" id="1894"/>
    <lineage>
        <taxon>Bacteria</taxon>
        <taxon>Bacillati</taxon>
        <taxon>Actinomycetota</taxon>
        <taxon>Actinomycetes</taxon>
        <taxon>Kitasatosporales</taxon>
        <taxon>Streptomycetaceae</taxon>
        <taxon>Kitasatospora</taxon>
    </lineage>
</organism>
<gene>
    <name evidence="1" type="ORF">HS99_0013625</name>
</gene>
<dbReference type="KEGG" id="kau:B6264_22640"/>
<dbReference type="EMBL" id="JPRF03000076">
    <property type="protein sequence ID" value="OEV32919.1"/>
    <property type="molecule type" value="Genomic_DNA"/>
</dbReference>
<dbReference type="AlphaFoldDB" id="A0A1E7MWX7"/>
<proteinExistence type="predicted"/>
<comment type="caution">
    <text evidence="1">The sequence shown here is derived from an EMBL/GenBank/DDBJ whole genome shotgun (WGS) entry which is preliminary data.</text>
</comment>
<name>A0A1E7MWX7_KITAU</name>
<reference evidence="1" key="1">
    <citation type="submission" date="2016-08" db="EMBL/GenBank/DDBJ databases">
        <title>Sequencing, Assembly and Comparative Genomics of S. aureofaciens ATCC 10762.</title>
        <authorList>
            <person name="Gradnigo J.S."/>
            <person name="Johnson N."/>
            <person name="Somerville G.A."/>
        </authorList>
    </citation>
    <scope>NUCLEOTIDE SEQUENCE [LARGE SCALE GENOMIC DNA]</scope>
    <source>
        <strain evidence="1">ATCC 10762</strain>
    </source>
</reference>
<keyword evidence="2" id="KW-1185">Reference proteome</keyword>
<evidence type="ECO:0000313" key="2">
    <source>
        <dbReference type="Proteomes" id="UP000037395"/>
    </source>
</evidence>
<protein>
    <submittedName>
        <fullName evidence="1">Uncharacterized protein</fullName>
    </submittedName>
</protein>
<accession>A0A1E7MWX7</accession>
<evidence type="ECO:0000313" key="1">
    <source>
        <dbReference type="EMBL" id="OEV32919.1"/>
    </source>
</evidence>
<sequence length="111" mass="12542">MDGWAPFDIEERDSDVIEDDFLSYCDDLEGPLIVVNSTSFDEDQGPFFVEASRLVDFVKAFPTRVRDYFMYASVIVVSPVTGFVIVVQDDGYIVKVRGNAIMVMQDKLGEK</sequence>
<dbReference type="Proteomes" id="UP000037395">
    <property type="component" value="Unassembled WGS sequence"/>
</dbReference>